<protein>
    <submittedName>
        <fullName evidence="1">Uncharacterized protein</fullName>
    </submittedName>
</protein>
<evidence type="ECO:0000313" key="2">
    <source>
        <dbReference type="Proteomes" id="UP000215335"/>
    </source>
</evidence>
<name>A0A232EG26_9HYME</name>
<sequence>MKLCSIEKFGRLCSEYSLYSTFKRNSRKCLDRLSFPMLRAVLLSAQYVTDKGGPIIFRPTPEMVDSMKSQSFNPRNPVMPKKNKIFLRQNMGVLS</sequence>
<reference evidence="1 2" key="1">
    <citation type="journal article" date="2017" name="Curr. Biol.">
        <title>The Evolution of Venom by Co-option of Single-Copy Genes.</title>
        <authorList>
            <person name="Martinson E.O."/>
            <person name="Mrinalini"/>
            <person name="Kelkar Y.D."/>
            <person name="Chang C.H."/>
            <person name="Werren J.H."/>
        </authorList>
    </citation>
    <scope>NUCLEOTIDE SEQUENCE [LARGE SCALE GENOMIC DNA]</scope>
    <source>
        <strain evidence="1 2">Alberta</strain>
        <tissue evidence="1">Whole body</tissue>
    </source>
</reference>
<evidence type="ECO:0000313" key="1">
    <source>
        <dbReference type="EMBL" id="OXU17319.1"/>
    </source>
</evidence>
<comment type="caution">
    <text evidence="1">The sequence shown here is derived from an EMBL/GenBank/DDBJ whole genome shotgun (WGS) entry which is preliminary data.</text>
</comment>
<dbReference type="EMBL" id="NNAY01004870">
    <property type="protein sequence ID" value="OXU17319.1"/>
    <property type="molecule type" value="Genomic_DNA"/>
</dbReference>
<proteinExistence type="predicted"/>
<organism evidence="1 2">
    <name type="scientific">Trichomalopsis sarcophagae</name>
    <dbReference type="NCBI Taxonomy" id="543379"/>
    <lineage>
        <taxon>Eukaryota</taxon>
        <taxon>Metazoa</taxon>
        <taxon>Ecdysozoa</taxon>
        <taxon>Arthropoda</taxon>
        <taxon>Hexapoda</taxon>
        <taxon>Insecta</taxon>
        <taxon>Pterygota</taxon>
        <taxon>Neoptera</taxon>
        <taxon>Endopterygota</taxon>
        <taxon>Hymenoptera</taxon>
        <taxon>Apocrita</taxon>
        <taxon>Proctotrupomorpha</taxon>
        <taxon>Chalcidoidea</taxon>
        <taxon>Pteromalidae</taxon>
        <taxon>Pteromalinae</taxon>
        <taxon>Trichomalopsis</taxon>
    </lineage>
</organism>
<dbReference type="AlphaFoldDB" id="A0A232EG26"/>
<gene>
    <name evidence="1" type="ORF">TSAR_002893</name>
</gene>
<dbReference type="Proteomes" id="UP000215335">
    <property type="component" value="Unassembled WGS sequence"/>
</dbReference>
<accession>A0A232EG26</accession>
<keyword evidence="2" id="KW-1185">Reference proteome</keyword>